<feature type="compositionally biased region" description="Basic and acidic residues" evidence="1">
    <location>
        <begin position="23"/>
        <end position="46"/>
    </location>
</feature>
<proteinExistence type="predicted"/>
<name>A0A1K0J8X9_CUPNE</name>
<protein>
    <submittedName>
        <fullName evidence="2">Uncharacterized protein</fullName>
    </submittedName>
</protein>
<reference evidence="2" key="1">
    <citation type="submission" date="2016-09" db="EMBL/GenBank/DDBJ databases">
        <authorList>
            <person name="Capua I."/>
            <person name="De Benedictis P."/>
            <person name="Joannis T."/>
            <person name="Lombin L.H."/>
            <person name="Cattoli G."/>
        </authorList>
    </citation>
    <scope>NUCLEOTIDE SEQUENCE</scope>
    <source>
        <strain evidence="2">B9</strain>
    </source>
</reference>
<accession>A0A1K0J8X9</accession>
<dbReference type="EMBL" id="FMSH01000154">
    <property type="protein sequence ID" value="SCU75538.1"/>
    <property type="molecule type" value="Genomic_DNA"/>
</dbReference>
<feature type="region of interest" description="Disordered" evidence="1">
    <location>
        <begin position="1"/>
        <end position="55"/>
    </location>
</feature>
<evidence type="ECO:0000256" key="1">
    <source>
        <dbReference type="SAM" id="MobiDB-lite"/>
    </source>
</evidence>
<dbReference type="AlphaFoldDB" id="A0A1K0J8X9"/>
<organism evidence="2">
    <name type="scientific">Cupriavidus necator</name>
    <name type="common">Alcaligenes eutrophus</name>
    <name type="synonym">Ralstonia eutropha</name>
    <dbReference type="NCBI Taxonomy" id="106590"/>
    <lineage>
        <taxon>Bacteria</taxon>
        <taxon>Pseudomonadati</taxon>
        <taxon>Pseudomonadota</taxon>
        <taxon>Betaproteobacteria</taxon>
        <taxon>Burkholderiales</taxon>
        <taxon>Burkholderiaceae</taxon>
        <taxon>Cupriavidus</taxon>
    </lineage>
</organism>
<evidence type="ECO:0000313" key="2">
    <source>
        <dbReference type="EMBL" id="SCU75538.1"/>
    </source>
</evidence>
<sequence length="55" mass="6216">MYRLASAAHYSRKASTQALSPAPRERDRPAAWKDRPFTHDAYEKPEATGPEIQST</sequence>
<gene>
    <name evidence="2" type="ORF">CNECB9_2370112</name>
</gene>